<dbReference type="CDD" id="cd02000">
    <property type="entry name" value="TPP_E1_PDC_ADC_BCADC"/>
    <property type="match status" value="1"/>
</dbReference>
<feature type="domain" description="Dehydrogenase E1 component" evidence="5">
    <location>
        <begin position="185"/>
        <end position="464"/>
    </location>
</feature>
<feature type="compositionally biased region" description="Low complexity" evidence="4">
    <location>
        <begin position="1"/>
        <end position="23"/>
    </location>
</feature>
<dbReference type="InterPro" id="IPR029061">
    <property type="entry name" value="THDP-binding"/>
</dbReference>
<dbReference type="GeneID" id="96257846"/>
<feature type="compositionally biased region" description="Gly residues" evidence="4">
    <location>
        <begin position="139"/>
        <end position="150"/>
    </location>
</feature>
<protein>
    <submittedName>
        <fullName evidence="6">Pyruvate dehydrogenase (Acetyl-transferring) E1 component subunit alpha</fullName>
    </submittedName>
</protein>
<feature type="compositionally biased region" description="Basic residues" evidence="4">
    <location>
        <begin position="60"/>
        <end position="71"/>
    </location>
</feature>
<dbReference type="InterPro" id="IPR017596">
    <property type="entry name" value="PdhA/BkdA"/>
</dbReference>
<gene>
    <name evidence="6" type="primary">pdhA</name>
    <name evidence="6" type="ORF">JW613_04450</name>
</gene>
<dbReference type="Proteomes" id="UP000721954">
    <property type="component" value="Unassembled WGS sequence"/>
</dbReference>
<accession>A0ABS3XQ83</accession>
<dbReference type="PANTHER" id="PTHR43380">
    <property type="entry name" value="2-OXOISOVALERATE DEHYDROGENASE SUBUNIT ALPHA, MITOCHONDRIAL"/>
    <property type="match status" value="1"/>
</dbReference>
<feature type="region of interest" description="Disordered" evidence="4">
    <location>
        <begin position="1"/>
        <end position="153"/>
    </location>
</feature>
<keyword evidence="2" id="KW-0560">Oxidoreductase</keyword>
<dbReference type="Pfam" id="PF00676">
    <property type="entry name" value="E1_dh"/>
    <property type="match status" value="1"/>
</dbReference>
<name>A0ABS3XQ83_9ACTN</name>
<proteinExistence type="predicted"/>
<evidence type="ECO:0000256" key="4">
    <source>
        <dbReference type="SAM" id="MobiDB-lite"/>
    </source>
</evidence>
<dbReference type="InterPro" id="IPR050771">
    <property type="entry name" value="Alpha-ketoacid_DH_E1_comp"/>
</dbReference>
<evidence type="ECO:0000313" key="7">
    <source>
        <dbReference type="Proteomes" id="UP000721954"/>
    </source>
</evidence>
<dbReference type="EMBL" id="JAFFZM010000002">
    <property type="protein sequence ID" value="MBO8197565.1"/>
    <property type="molecule type" value="Genomic_DNA"/>
</dbReference>
<comment type="cofactor">
    <cofactor evidence="1">
        <name>thiamine diphosphate</name>
        <dbReference type="ChEBI" id="CHEBI:58937"/>
    </cofactor>
</comment>
<feature type="compositionally biased region" description="Low complexity" evidence="4">
    <location>
        <begin position="48"/>
        <end position="59"/>
    </location>
</feature>
<sequence length="511" mass="53469">MTVESTAARSAARRSGTGGKRATQAATGSGKAAENGEASGSGTAARNGTAAADGTAKAAGKPRKAAPKSARKTAAGTAAGTAAKAAPKTPAKATAKSAAKSPAKSGTKTAGSKAAGSKAGAKTGAKAKAPAKARTGTGTASGVGGSGGGQSEPELVQLLTPEGERVTHPEYDVDLSAEEIQGLYRDMVLTRRFDAEATALQRQGELGLWASLLGQEAAQIGSGRALRADDYVFPTYREHGVAWCRDVDPTMLLGMFRGVNNGGWDPNSNNFHLYTIVIGSQVLHATGYAMGVAKDGADSAVIAYFGDGASSQGDVAEAFTFSAVYNAPVVFFCQNNQWAISEPTERQSRVPIYQRAQGFGFPGVRVDGNDVLACLAVTKAAVERARGGEGPMLIEAFTYRMGAHTTSDDPTRYRADEERVAWEAKDPIQRLRVHLENAGLADDAFFARIDEESEAMGQHVREAIRTMPDPDTMAIFENVYADGHALVDEERAQFATYLASFADSDSREEGR</sequence>
<dbReference type="InterPro" id="IPR001017">
    <property type="entry name" value="DH_E1"/>
</dbReference>
<comment type="caution">
    <text evidence="6">The sequence shown here is derived from an EMBL/GenBank/DDBJ whole genome shotgun (WGS) entry which is preliminary data.</text>
</comment>
<evidence type="ECO:0000256" key="2">
    <source>
        <dbReference type="ARBA" id="ARBA00023002"/>
    </source>
</evidence>
<organism evidence="6 7">
    <name type="scientific">Streptomyces smyrnaeus</name>
    <dbReference type="NCBI Taxonomy" id="1387713"/>
    <lineage>
        <taxon>Bacteria</taxon>
        <taxon>Bacillati</taxon>
        <taxon>Actinomycetota</taxon>
        <taxon>Actinomycetes</taxon>
        <taxon>Kitasatosporales</taxon>
        <taxon>Streptomycetaceae</taxon>
        <taxon>Streptomyces</taxon>
    </lineage>
</organism>
<feature type="compositionally biased region" description="Low complexity" evidence="4">
    <location>
        <begin position="72"/>
        <end position="138"/>
    </location>
</feature>
<keyword evidence="6" id="KW-0670">Pyruvate</keyword>
<evidence type="ECO:0000313" key="6">
    <source>
        <dbReference type="EMBL" id="MBO8197565.1"/>
    </source>
</evidence>
<reference evidence="6 7" key="1">
    <citation type="submission" date="2021-02" db="EMBL/GenBank/DDBJ databases">
        <title>Streptomyces spirodelae sp. nov., isolated from duckweed.</title>
        <authorList>
            <person name="Saimee Y."/>
            <person name="Duangmal K."/>
        </authorList>
    </citation>
    <scope>NUCLEOTIDE SEQUENCE [LARGE SCALE GENOMIC DNA]</scope>
    <source>
        <strain evidence="6 7">DSM 42105</strain>
    </source>
</reference>
<evidence type="ECO:0000256" key="3">
    <source>
        <dbReference type="ARBA" id="ARBA00023052"/>
    </source>
</evidence>
<dbReference type="NCBIfam" id="TIGR03181">
    <property type="entry name" value="PDH_E1_alph_x"/>
    <property type="match status" value="1"/>
</dbReference>
<keyword evidence="7" id="KW-1185">Reference proteome</keyword>
<dbReference type="PANTHER" id="PTHR43380:SF1">
    <property type="entry name" value="2-OXOISOVALERATE DEHYDROGENASE SUBUNIT ALPHA, MITOCHONDRIAL"/>
    <property type="match status" value="1"/>
</dbReference>
<dbReference type="RefSeq" id="WP_209209390.1">
    <property type="nucleotide sequence ID" value="NZ_JAFFZM010000002.1"/>
</dbReference>
<evidence type="ECO:0000259" key="5">
    <source>
        <dbReference type="Pfam" id="PF00676"/>
    </source>
</evidence>
<evidence type="ECO:0000256" key="1">
    <source>
        <dbReference type="ARBA" id="ARBA00001964"/>
    </source>
</evidence>
<dbReference type="SUPFAM" id="SSF52518">
    <property type="entry name" value="Thiamin diphosphate-binding fold (THDP-binding)"/>
    <property type="match status" value="1"/>
</dbReference>
<keyword evidence="3" id="KW-0786">Thiamine pyrophosphate</keyword>
<dbReference type="Gene3D" id="3.40.50.970">
    <property type="match status" value="1"/>
</dbReference>